<gene>
    <name evidence="1" type="ORF">CLOSTHATH_04880</name>
</gene>
<evidence type="ECO:0000313" key="2">
    <source>
        <dbReference type="Proteomes" id="UP000004968"/>
    </source>
</evidence>
<feature type="non-terminal residue" evidence="1">
    <location>
        <position position="1"/>
    </location>
</feature>
<accession>D3AMN0</accession>
<protein>
    <submittedName>
        <fullName evidence="1">Uncharacterized protein</fullName>
    </submittedName>
</protein>
<dbReference type="Proteomes" id="UP000004968">
    <property type="component" value="Unassembled WGS sequence"/>
</dbReference>
<dbReference type="HOGENOM" id="CLU_2643798_0_0_9"/>
<proteinExistence type="predicted"/>
<comment type="caution">
    <text evidence="1">The sequence shown here is derived from an EMBL/GenBank/DDBJ whole genome shotgun (WGS) entry which is preliminary data.</text>
</comment>
<name>D3AMN0_9FIRM</name>
<dbReference type="AlphaFoldDB" id="D3AMN0"/>
<organism evidence="1 2">
    <name type="scientific">Hungatella hathewayi DSM 13479</name>
    <dbReference type="NCBI Taxonomy" id="566550"/>
    <lineage>
        <taxon>Bacteria</taxon>
        <taxon>Bacillati</taxon>
        <taxon>Bacillota</taxon>
        <taxon>Clostridia</taxon>
        <taxon>Lachnospirales</taxon>
        <taxon>Lachnospiraceae</taxon>
        <taxon>Hungatella</taxon>
    </lineage>
</organism>
<dbReference type="EMBL" id="ACIO01000472">
    <property type="protein sequence ID" value="EFC96932.1"/>
    <property type="molecule type" value="Genomic_DNA"/>
</dbReference>
<evidence type="ECO:0000313" key="1">
    <source>
        <dbReference type="EMBL" id="EFC96932.1"/>
    </source>
</evidence>
<reference evidence="1 2" key="1">
    <citation type="submission" date="2010-01" db="EMBL/GenBank/DDBJ databases">
        <authorList>
            <person name="Weinstock G."/>
            <person name="Sodergren E."/>
            <person name="Clifton S."/>
            <person name="Fulton L."/>
            <person name="Fulton B."/>
            <person name="Courtney L."/>
            <person name="Fronick C."/>
            <person name="Harrison M."/>
            <person name="Strong C."/>
            <person name="Farmer C."/>
            <person name="Delahaunty K."/>
            <person name="Markovic C."/>
            <person name="Hall O."/>
            <person name="Minx P."/>
            <person name="Tomlinson C."/>
            <person name="Mitreva M."/>
            <person name="Nelson J."/>
            <person name="Hou S."/>
            <person name="Wollam A."/>
            <person name="Pepin K.H."/>
            <person name="Johnson M."/>
            <person name="Bhonagiri V."/>
            <person name="Nash W.E."/>
            <person name="Warren W."/>
            <person name="Chinwalla A."/>
            <person name="Mardis E.R."/>
            <person name="Wilson R.K."/>
        </authorList>
    </citation>
    <scope>NUCLEOTIDE SEQUENCE [LARGE SCALE GENOMIC DNA]</scope>
    <source>
        <strain evidence="1 2">DSM 13479</strain>
    </source>
</reference>
<dbReference type="RefSeq" id="WP_006775310.1">
    <property type="nucleotide sequence ID" value="NZ_GG667721.1"/>
</dbReference>
<sequence>PGRAYFSGDGSHDAQKEGTKKYSWQTVSGIRNQMFHFRFSKKRAVFLFHDFTYPLRRLYEAADFIIRQRCSFYKLVP</sequence>